<dbReference type="EMBL" id="CP001344">
    <property type="protein sequence ID" value="ACL42722.1"/>
    <property type="molecule type" value="Genomic_DNA"/>
</dbReference>
<feature type="region of interest" description="Disordered" evidence="1">
    <location>
        <begin position="215"/>
        <end position="297"/>
    </location>
</feature>
<evidence type="ECO:0000313" key="2">
    <source>
        <dbReference type="EMBL" id="ACL42722.1"/>
    </source>
</evidence>
<sequence length="297" mass="32545">METLSVILSRRATFLRQLLSLSLVLLLASTSVGCGISSNSGERANAPAKQTATPISTRLADGQYPVQQASYEDATGEYRLLLLNTGAQASVFRSTQLPMARLSDEAIAKGEKSYLQVENGKPTLYLTEDFRIEYVHTVAQTVENPQTGEQERVVVRQETGFWAPFAGALAGQALGSLLFTPHYYFPPVYQPGRDLVGYGGYGRSYGQAVDRYQQRYQSPPPEVRNRQAFRTTGRLRSPTYGQPGSSTRRTPSERSTGSGYGSSRLRSAPSTRSFRSSSPSGRRSSFGTGRSRSGSRR</sequence>
<dbReference type="OrthoDB" id="462679at2"/>
<gene>
    <name evidence="2" type="ordered locus">Cyan7425_0329</name>
</gene>
<proteinExistence type="predicted"/>
<feature type="compositionally biased region" description="Low complexity" evidence="1">
    <location>
        <begin position="266"/>
        <end position="297"/>
    </location>
</feature>
<dbReference type="KEGG" id="cyn:Cyan7425_0329"/>
<dbReference type="AlphaFoldDB" id="B8HSS5"/>
<dbReference type="HOGENOM" id="CLU_064695_0_0_3"/>
<evidence type="ECO:0000256" key="1">
    <source>
        <dbReference type="SAM" id="MobiDB-lite"/>
    </source>
</evidence>
<dbReference type="eggNOG" id="ENOG502Z8F2">
    <property type="taxonomic scope" value="Bacteria"/>
</dbReference>
<protein>
    <submittedName>
        <fullName evidence="2">Uncharacterized protein</fullName>
    </submittedName>
</protein>
<organism evidence="2">
    <name type="scientific">Cyanothece sp. (strain PCC 7425 / ATCC 29141)</name>
    <dbReference type="NCBI Taxonomy" id="395961"/>
    <lineage>
        <taxon>Bacteria</taxon>
        <taxon>Bacillati</taxon>
        <taxon>Cyanobacteriota</taxon>
        <taxon>Cyanophyceae</taxon>
        <taxon>Gomontiellales</taxon>
        <taxon>Cyanothecaceae</taxon>
        <taxon>Cyanothece</taxon>
    </lineage>
</organism>
<dbReference type="STRING" id="395961.Cyan7425_0329"/>
<accession>B8HSS5</accession>
<feature type="compositionally biased region" description="Low complexity" evidence="1">
    <location>
        <begin position="243"/>
        <end position="257"/>
    </location>
</feature>
<reference evidence="2" key="1">
    <citation type="submission" date="2009-01" db="EMBL/GenBank/DDBJ databases">
        <title>Complete sequence of chromosome Cyanothece sp. PCC 7425.</title>
        <authorList>
            <consortium name="US DOE Joint Genome Institute"/>
            <person name="Lucas S."/>
            <person name="Copeland A."/>
            <person name="Lapidus A."/>
            <person name="Glavina del Rio T."/>
            <person name="Dalin E."/>
            <person name="Tice H."/>
            <person name="Bruce D."/>
            <person name="Goodwin L."/>
            <person name="Pitluck S."/>
            <person name="Sims D."/>
            <person name="Meineke L."/>
            <person name="Brettin T."/>
            <person name="Detter J.C."/>
            <person name="Han C."/>
            <person name="Larimer F."/>
            <person name="Land M."/>
            <person name="Hauser L."/>
            <person name="Kyrpides N."/>
            <person name="Ovchinnikova G."/>
            <person name="Liberton M."/>
            <person name="Stoeckel J."/>
            <person name="Banerjee A."/>
            <person name="Singh A."/>
            <person name="Page L."/>
            <person name="Sato H."/>
            <person name="Zhao L."/>
            <person name="Sherman L."/>
            <person name="Pakrasi H."/>
            <person name="Richardson P."/>
        </authorList>
    </citation>
    <scope>NUCLEOTIDE SEQUENCE</scope>
    <source>
        <strain evidence="2">PCC 7425</strain>
    </source>
</reference>
<name>B8HSS5_CYAP4</name>